<organism evidence="1">
    <name type="scientific">Arundo donax</name>
    <name type="common">Giant reed</name>
    <name type="synonym">Donax arundinaceus</name>
    <dbReference type="NCBI Taxonomy" id="35708"/>
    <lineage>
        <taxon>Eukaryota</taxon>
        <taxon>Viridiplantae</taxon>
        <taxon>Streptophyta</taxon>
        <taxon>Embryophyta</taxon>
        <taxon>Tracheophyta</taxon>
        <taxon>Spermatophyta</taxon>
        <taxon>Magnoliopsida</taxon>
        <taxon>Liliopsida</taxon>
        <taxon>Poales</taxon>
        <taxon>Poaceae</taxon>
        <taxon>PACMAD clade</taxon>
        <taxon>Arundinoideae</taxon>
        <taxon>Arundineae</taxon>
        <taxon>Arundo</taxon>
    </lineage>
</organism>
<reference evidence="1" key="2">
    <citation type="journal article" date="2015" name="Data Brief">
        <title>Shoot transcriptome of the giant reed, Arundo donax.</title>
        <authorList>
            <person name="Barrero R.A."/>
            <person name="Guerrero F.D."/>
            <person name="Moolhuijzen P."/>
            <person name="Goolsby J.A."/>
            <person name="Tidwell J."/>
            <person name="Bellgard S.E."/>
            <person name="Bellgard M.I."/>
        </authorList>
    </citation>
    <scope>NUCLEOTIDE SEQUENCE</scope>
    <source>
        <tissue evidence="1">Shoot tissue taken approximately 20 cm above the soil surface</tissue>
    </source>
</reference>
<protein>
    <submittedName>
        <fullName evidence="1">Uncharacterized protein</fullName>
    </submittedName>
</protein>
<sequence>MATSHRAPCTDNSPVLRCLPPSCVRLVE</sequence>
<dbReference type="EMBL" id="GBRH01256898">
    <property type="protein sequence ID" value="JAD40997.1"/>
    <property type="molecule type" value="Transcribed_RNA"/>
</dbReference>
<evidence type="ECO:0000313" key="1">
    <source>
        <dbReference type="EMBL" id="JAD40997.1"/>
    </source>
</evidence>
<dbReference type="AlphaFoldDB" id="A0A0A9A1S7"/>
<proteinExistence type="predicted"/>
<name>A0A0A9A1S7_ARUDO</name>
<reference evidence="1" key="1">
    <citation type="submission" date="2014-09" db="EMBL/GenBank/DDBJ databases">
        <authorList>
            <person name="Magalhaes I.L.F."/>
            <person name="Oliveira U."/>
            <person name="Santos F.R."/>
            <person name="Vidigal T.H.D.A."/>
            <person name="Brescovit A.D."/>
            <person name="Santos A.J."/>
        </authorList>
    </citation>
    <scope>NUCLEOTIDE SEQUENCE</scope>
    <source>
        <tissue evidence="1">Shoot tissue taken approximately 20 cm above the soil surface</tissue>
    </source>
</reference>
<accession>A0A0A9A1S7</accession>